<proteinExistence type="predicted"/>
<sequence length="188" mass="20740">MVTHPLSPRLSGEHWCWKLIFKPPAARAARRGGTRSRLRPPRPPPVPRPPSPVPTEWVVGGVGEEEEGDAEKQAAVCTLASLSPCTRSHGLLMLTLQPAAGVQGLRPCAQLSWSSLPWPSSCADSSLTESNRTQEMSVRKRWPTYRLPSLGRNDSHIAPRHQVKSASLEQYPYCPYGGVSRYTFLSHP</sequence>
<comment type="caution">
    <text evidence="2">The sequence shown here is derived from an EMBL/GenBank/DDBJ whole genome shotgun (WGS) entry which is preliminary data.</text>
</comment>
<organism evidence="2 3">
    <name type="scientific">Synaphobranchus kaupii</name>
    <name type="common">Kaup's arrowtooth eel</name>
    <dbReference type="NCBI Taxonomy" id="118154"/>
    <lineage>
        <taxon>Eukaryota</taxon>
        <taxon>Metazoa</taxon>
        <taxon>Chordata</taxon>
        <taxon>Craniata</taxon>
        <taxon>Vertebrata</taxon>
        <taxon>Euteleostomi</taxon>
        <taxon>Actinopterygii</taxon>
        <taxon>Neopterygii</taxon>
        <taxon>Teleostei</taxon>
        <taxon>Anguilliformes</taxon>
        <taxon>Synaphobranchidae</taxon>
        <taxon>Synaphobranchus</taxon>
    </lineage>
</organism>
<evidence type="ECO:0000256" key="1">
    <source>
        <dbReference type="SAM" id="MobiDB-lite"/>
    </source>
</evidence>
<evidence type="ECO:0000313" key="3">
    <source>
        <dbReference type="Proteomes" id="UP001152622"/>
    </source>
</evidence>
<feature type="region of interest" description="Disordered" evidence="1">
    <location>
        <begin position="25"/>
        <end position="55"/>
    </location>
</feature>
<feature type="compositionally biased region" description="Basic residues" evidence="1">
    <location>
        <begin position="28"/>
        <end position="40"/>
    </location>
</feature>
<protein>
    <submittedName>
        <fullName evidence="2">Uncharacterized protein</fullName>
    </submittedName>
</protein>
<gene>
    <name evidence="2" type="ORF">SKAU_G00124050</name>
</gene>
<dbReference type="EMBL" id="JAINUF010000004">
    <property type="protein sequence ID" value="KAJ8363574.1"/>
    <property type="molecule type" value="Genomic_DNA"/>
</dbReference>
<dbReference type="Proteomes" id="UP001152622">
    <property type="component" value="Chromosome 4"/>
</dbReference>
<evidence type="ECO:0000313" key="2">
    <source>
        <dbReference type="EMBL" id="KAJ8363574.1"/>
    </source>
</evidence>
<name>A0A9Q1J1Q5_SYNKA</name>
<dbReference type="AlphaFoldDB" id="A0A9Q1J1Q5"/>
<feature type="compositionally biased region" description="Pro residues" evidence="1">
    <location>
        <begin position="41"/>
        <end position="53"/>
    </location>
</feature>
<keyword evidence="3" id="KW-1185">Reference proteome</keyword>
<reference evidence="2" key="1">
    <citation type="journal article" date="2023" name="Science">
        <title>Genome structures resolve the early diversification of teleost fishes.</title>
        <authorList>
            <person name="Parey E."/>
            <person name="Louis A."/>
            <person name="Montfort J."/>
            <person name="Bouchez O."/>
            <person name="Roques C."/>
            <person name="Iampietro C."/>
            <person name="Lluch J."/>
            <person name="Castinel A."/>
            <person name="Donnadieu C."/>
            <person name="Desvignes T."/>
            <person name="Floi Bucao C."/>
            <person name="Jouanno E."/>
            <person name="Wen M."/>
            <person name="Mejri S."/>
            <person name="Dirks R."/>
            <person name="Jansen H."/>
            <person name="Henkel C."/>
            <person name="Chen W.J."/>
            <person name="Zahm M."/>
            <person name="Cabau C."/>
            <person name="Klopp C."/>
            <person name="Thompson A.W."/>
            <person name="Robinson-Rechavi M."/>
            <person name="Braasch I."/>
            <person name="Lecointre G."/>
            <person name="Bobe J."/>
            <person name="Postlethwait J.H."/>
            <person name="Berthelot C."/>
            <person name="Roest Crollius H."/>
            <person name="Guiguen Y."/>
        </authorList>
    </citation>
    <scope>NUCLEOTIDE SEQUENCE</scope>
    <source>
        <strain evidence="2">WJC10195</strain>
    </source>
</reference>
<accession>A0A9Q1J1Q5</accession>